<evidence type="ECO:0000313" key="3">
    <source>
        <dbReference type="Proteomes" id="UP000007801"/>
    </source>
</evidence>
<gene>
    <name evidence="2" type="primary">Dana\GF28083</name>
    <name evidence="2" type="ORF">GF28083</name>
</gene>
<keyword evidence="3" id="KW-1185">Reference proteome</keyword>
<dbReference type="EMBL" id="CH902622">
    <property type="protein sequence ID" value="KPU75004.1"/>
    <property type="molecule type" value="Genomic_DNA"/>
</dbReference>
<evidence type="ECO:0000313" key="2">
    <source>
        <dbReference type="EMBL" id="KPU75004.1"/>
    </source>
</evidence>
<sequence length="55" mass="5926">MVPQAQRSNLQEQPPRTRTTTAEAEAEAKGDGEASLEDEGVEWSGVERVIGTSII</sequence>
<dbReference type="Proteomes" id="UP000007801">
    <property type="component" value="Unassembled WGS sequence"/>
</dbReference>
<feature type="compositionally biased region" description="Low complexity" evidence="1">
    <location>
        <begin position="11"/>
        <end position="23"/>
    </location>
</feature>
<dbReference type="InParanoid" id="A0A0N8NZQ8"/>
<dbReference type="AlphaFoldDB" id="A0A0N8NZQ8"/>
<evidence type="ECO:0000256" key="1">
    <source>
        <dbReference type="SAM" id="MobiDB-lite"/>
    </source>
</evidence>
<accession>A0A0N8NZQ8</accession>
<reference evidence="2 3" key="1">
    <citation type="journal article" date="2007" name="Nature">
        <title>Evolution of genes and genomes on the Drosophila phylogeny.</title>
        <authorList>
            <consortium name="Drosophila 12 Genomes Consortium"/>
            <person name="Clark A.G."/>
            <person name="Eisen M.B."/>
            <person name="Smith D.R."/>
            <person name="Bergman C.M."/>
            <person name="Oliver B."/>
            <person name="Markow T.A."/>
            <person name="Kaufman T.C."/>
            <person name="Kellis M."/>
            <person name="Gelbart W."/>
            <person name="Iyer V.N."/>
            <person name="Pollard D.A."/>
            <person name="Sackton T.B."/>
            <person name="Larracuente A.M."/>
            <person name="Singh N.D."/>
            <person name="Abad J.P."/>
            <person name="Abt D.N."/>
            <person name="Adryan B."/>
            <person name="Aguade M."/>
            <person name="Akashi H."/>
            <person name="Anderson W.W."/>
            <person name="Aquadro C.F."/>
            <person name="Ardell D.H."/>
            <person name="Arguello R."/>
            <person name="Artieri C.G."/>
            <person name="Barbash D.A."/>
            <person name="Barker D."/>
            <person name="Barsanti P."/>
            <person name="Batterham P."/>
            <person name="Batzoglou S."/>
            <person name="Begun D."/>
            <person name="Bhutkar A."/>
            <person name="Blanco E."/>
            <person name="Bosak S.A."/>
            <person name="Bradley R.K."/>
            <person name="Brand A.D."/>
            <person name="Brent M.R."/>
            <person name="Brooks A.N."/>
            <person name="Brown R.H."/>
            <person name="Butlin R.K."/>
            <person name="Caggese C."/>
            <person name="Calvi B.R."/>
            <person name="Bernardo de Carvalho A."/>
            <person name="Caspi A."/>
            <person name="Castrezana S."/>
            <person name="Celniker S.E."/>
            <person name="Chang J.L."/>
            <person name="Chapple C."/>
            <person name="Chatterji S."/>
            <person name="Chinwalla A."/>
            <person name="Civetta A."/>
            <person name="Clifton S.W."/>
            <person name="Comeron J.M."/>
            <person name="Costello J.C."/>
            <person name="Coyne J.A."/>
            <person name="Daub J."/>
            <person name="David R.G."/>
            <person name="Delcher A.L."/>
            <person name="Delehaunty K."/>
            <person name="Do C.B."/>
            <person name="Ebling H."/>
            <person name="Edwards K."/>
            <person name="Eickbush T."/>
            <person name="Evans J.D."/>
            <person name="Filipski A."/>
            <person name="Findeiss S."/>
            <person name="Freyhult E."/>
            <person name="Fulton L."/>
            <person name="Fulton R."/>
            <person name="Garcia A.C."/>
            <person name="Gardiner A."/>
            <person name="Garfield D.A."/>
            <person name="Garvin B.E."/>
            <person name="Gibson G."/>
            <person name="Gilbert D."/>
            <person name="Gnerre S."/>
            <person name="Godfrey J."/>
            <person name="Good R."/>
            <person name="Gotea V."/>
            <person name="Gravely B."/>
            <person name="Greenberg A.J."/>
            <person name="Griffiths-Jones S."/>
            <person name="Gross S."/>
            <person name="Guigo R."/>
            <person name="Gustafson E.A."/>
            <person name="Haerty W."/>
            <person name="Hahn M.W."/>
            <person name="Halligan D.L."/>
            <person name="Halpern A.L."/>
            <person name="Halter G.M."/>
            <person name="Han M.V."/>
            <person name="Heger A."/>
            <person name="Hillier L."/>
            <person name="Hinrichs A.S."/>
            <person name="Holmes I."/>
            <person name="Hoskins R.A."/>
            <person name="Hubisz M.J."/>
            <person name="Hultmark D."/>
            <person name="Huntley M.A."/>
            <person name="Jaffe D.B."/>
            <person name="Jagadeeshan S."/>
            <person name="Jeck W.R."/>
            <person name="Johnson J."/>
            <person name="Jones C.D."/>
            <person name="Jordan W.C."/>
            <person name="Karpen G.H."/>
            <person name="Kataoka E."/>
            <person name="Keightley P.D."/>
            <person name="Kheradpour P."/>
            <person name="Kirkness E.F."/>
            <person name="Koerich L.B."/>
            <person name="Kristiansen K."/>
            <person name="Kudrna D."/>
            <person name="Kulathinal R.J."/>
            <person name="Kumar S."/>
            <person name="Kwok R."/>
            <person name="Lander E."/>
            <person name="Langley C.H."/>
            <person name="Lapoint R."/>
            <person name="Lazzaro B.P."/>
            <person name="Lee S.J."/>
            <person name="Levesque L."/>
            <person name="Li R."/>
            <person name="Lin C.F."/>
            <person name="Lin M.F."/>
            <person name="Lindblad-Toh K."/>
            <person name="Llopart A."/>
            <person name="Long M."/>
            <person name="Low L."/>
            <person name="Lozovsky E."/>
            <person name="Lu J."/>
            <person name="Luo M."/>
            <person name="Machado C.A."/>
            <person name="Makalowski W."/>
            <person name="Marzo M."/>
            <person name="Matsuda M."/>
            <person name="Matzkin L."/>
            <person name="McAllister B."/>
            <person name="McBride C.S."/>
            <person name="McKernan B."/>
            <person name="McKernan K."/>
            <person name="Mendez-Lago M."/>
            <person name="Minx P."/>
            <person name="Mollenhauer M.U."/>
            <person name="Montooth K."/>
            <person name="Mount S.M."/>
            <person name="Mu X."/>
            <person name="Myers E."/>
            <person name="Negre B."/>
            <person name="Newfeld S."/>
            <person name="Nielsen R."/>
            <person name="Noor M.A."/>
            <person name="O'Grady P."/>
            <person name="Pachter L."/>
            <person name="Papaceit M."/>
            <person name="Parisi M.J."/>
            <person name="Parisi M."/>
            <person name="Parts L."/>
            <person name="Pedersen J.S."/>
            <person name="Pesole G."/>
            <person name="Phillippy A.M."/>
            <person name="Ponting C.P."/>
            <person name="Pop M."/>
            <person name="Porcelli D."/>
            <person name="Powell J.R."/>
            <person name="Prohaska S."/>
            <person name="Pruitt K."/>
            <person name="Puig M."/>
            <person name="Quesneville H."/>
            <person name="Ram K.R."/>
            <person name="Rand D."/>
            <person name="Rasmussen M.D."/>
            <person name="Reed L.K."/>
            <person name="Reenan R."/>
            <person name="Reily A."/>
            <person name="Remington K.A."/>
            <person name="Rieger T.T."/>
            <person name="Ritchie M.G."/>
            <person name="Robin C."/>
            <person name="Rogers Y.H."/>
            <person name="Rohde C."/>
            <person name="Rozas J."/>
            <person name="Rubenfield M.J."/>
            <person name="Ruiz A."/>
            <person name="Russo S."/>
            <person name="Salzberg S.L."/>
            <person name="Sanchez-Gracia A."/>
            <person name="Saranga D.J."/>
            <person name="Sato H."/>
            <person name="Schaeffer S.W."/>
            <person name="Schatz M.C."/>
            <person name="Schlenke T."/>
            <person name="Schwartz R."/>
            <person name="Segarra C."/>
            <person name="Singh R.S."/>
            <person name="Sirot L."/>
            <person name="Sirota M."/>
            <person name="Sisneros N.B."/>
            <person name="Smith C.D."/>
            <person name="Smith T.F."/>
            <person name="Spieth J."/>
            <person name="Stage D.E."/>
            <person name="Stark A."/>
            <person name="Stephan W."/>
            <person name="Strausberg R.L."/>
            <person name="Strempel S."/>
            <person name="Sturgill D."/>
            <person name="Sutton G."/>
            <person name="Sutton G.G."/>
            <person name="Tao W."/>
            <person name="Teichmann S."/>
            <person name="Tobari Y.N."/>
            <person name="Tomimura Y."/>
            <person name="Tsolas J.M."/>
            <person name="Valente V.L."/>
            <person name="Venter E."/>
            <person name="Venter J.C."/>
            <person name="Vicario S."/>
            <person name="Vieira F.G."/>
            <person name="Vilella A.J."/>
            <person name="Villasante A."/>
            <person name="Walenz B."/>
            <person name="Wang J."/>
            <person name="Wasserman M."/>
            <person name="Watts T."/>
            <person name="Wilson D."/>
            <person name="Wilson R.K."/>
            <person name="Wing R.A."/>
            <person name="Wolfner M.F."/>
            <person name="Wong A."/>
            <person name="Wong G.K."/>
            <person name="Wu C.I."/>
            <person name="Wu G."/>
            <person name="Yamamoto D."/>
            <person name="Yang H.P."/>
            <person name="Yang S.P."/>
            <person name="Yorke J.A."/>
            <person name="Yoshida K."/>
            <person name="Zdobnov E."/>
            <person name="Zhang P."/>
            <person name="Zhang Y."/>
            <person name="Zimin A.V."/>
            <person name="Baldwin J."/>
            <person name="Abdouelleil A."/>
            <person name="Abdulkadir J."/>
            <person name="Abebe A."/>
            <person name="Abera B."/>
            <person name="Abreu J."/>
            <person name="Acer S.C."/>
            <person name="Aftuck L."/>
            <person name="Alexander A."/>
            <person name="An P."/>
            <person name="Anderson E."/>
            <person name="Anderson S."/>
            <person name="Arachi H."/>
            <person name="Azer M."/>
            <person name="Bachantsang P."/>
            <person name="Barry A."/>
            <person name="Bayul T."/>
            <person name="Berlin A."/>
            <person name="Bessette D."/>
            <person name="Bloom T."/>
            <person name="Blye J."/>
            <person name="Boguslavskiy L."/>
            <person name="Bonnet C."/>
            <person name="Boukhgalter B."/>
            <person name="Bourzgui I."/>
            <person name="Brown A."/>
            <person name="Cahill P."/>
            <person name="Channer S."/>
            <person name="Cheshatsang Y."/>
            <person name="Chuda L."/>
            <person name="Citroen M."/>
            <person name="Collymore A."/>
            <person name="Cooke P."/>
            <person name="Costello M."/>
            <person name="D'Aco K."/>
            <person name="Daza R."/>
            <person name="De Haan G."/>
            <person name="DeGray S."/>
            <person name="DeMaso C."/>
            <person name="Dhargay N."/>
            <person name="Dooley K."/>
            <person name="Dooley E."/>
            <person name="Doricent M."/>
            <person name="Dorje P."/>
            <person name="Dorjee K."/>
            <person name="Dupes A."/>
            <person name="Elong R."/>
            <person name="Falk J."/>
            <person name="Farina A."/>
            <person name="Faro S."/>
            <person name="Ferguson D."/>
            <person name="Fisher S."/>
            <person name="Foley C.D."/>
            <person name="Franke A."/>
            <person name="Friedrich D."/>
            <person name="Gadbois L."/>
            <person name="Gearin G."/>
            <person name="Gearin C.R."/>
            <person name="Giannoukos G."/>
            <person name="Goode T."/>
            <person name="Graham J."/>
            <person name="Grandbois E."/>
            <person name="Grewal S."/>
            <person name="Gyaltsen K."/>
            <person name="Hafez N."/>
            <person name="Hagos B."/>
            <person name="Hall J."/>
            <person name="Henson C."/>
            <person name="Hollinger A."/>
            <person name="Honan T."/>
            <person name="Huard M.D."/>
            <person name="Hughes L."/>
            <person name="Hurhula B."/>
            <person name="Husby M.E."/>
            <person name="Kamat A."/>
            <person name="Kanga B."/>
            <person name="Kashin S."/>
            <person name="Khazanovich D."/>
            <person name="Kisner P."/>
            <person name="Lance K."/>
            <person name="Lara M."/>
            <person name="Lee W."/>
            <person name="Lennon N."/>
            <person name="Letendre F."/>
            <person name="LeVine R."/>
            <person name="Lipovsky A."/>
            <person name="Liu X."/>
            <person name="Liu J."/>
            <person name="Liu S."/>
            <person name="Lokyitsang T."/>
            <person name="Lokyitsang Y."/>
            <person name="Lubonja R."/>
            <person name="Lui A."/>
            <person name="MacDonald P."/>
            <person name="Magnisalis V."/>
            <person name="Maru K."/>
            <person name="Matthews C."/>
            <person name="McCusker W."/>
            <person name="McDonough S."/>
            <person name="Mehta T."/>
            <person name="Meldrim J."/>
            <person name="Meneus L."/>
            <person name="Mihai O."/>
            <person name="Mihalev A."/>
            <person name="Mihova T."/>
            <person name="Mittelman R."/>
            <person name="Mlenga V."/>
            <person name="Montmayeur A."/>
            <person name="Mulrain L."/>
            <person name="Navidi A."/>
            <person name="Naylor J."/>
            <person name="Negash T."/>
            <person name="Nguyen T."/>
            <person name="Nguyen N."/>
            <person name="Nicol R."/>
            <person name="Norbu C."/>
            <person name="Norbu N."/>
            <person name="Novod N."/>
            <person name="O'Neill B."/>
            <person name="Osman S."/>
            <person name="Markiewicz E."/>
            <person name="Oyono O.L."/>
            <person name="Patti C."/>
            <person name="Phunkhang P."/>
            <person name="Pierre F."/>
            <person name="Priest M."/>
            <person name="Raghuraman S."/>
            <person name="Rege F."/>
            <person name="Reyes R."/>
            <person name="Rise C."/>
            <person name="Rogov P."/>
            <person name="Ross K."/>
            <person name="Ryan E."/>
            <person name="Settipalli S."/>
            <person name="Shea T."/>
            <person name="Sherpa N."/>
            <person name="Shi L."/>
            <person name="Shih D."/>
            <person name="Sparrow T."/>
            <person name="Spaulding J."/>
            <person name="Stalker J."/>
            <person name="Stange-Thomann N."/>
            <person name="Stavropoulos S."/>
            <person name="Stone C."/>
            <person name="Strader C."/>
            <person name="Tesfaye S."/>
            <person name="Thomson T."/>
            <person name="Thoulutsang Y."/>
            <person name="Thoulutsang D."/>
            <person name="Topham K."/>
            <person name="Topping I."/>
            <person name="Tsamla T."/>
            <person name="Vassiliev H."/>
            <person name="Vo A."/>
            <person name="Wangchuk T."/>
            <person name="Wangdi T."/>
            <person name="Weiand M."/>
            <person name="Wilkinson J."/>
            <person name="Wilson A."/>
            <person name="Yadav S."/>
            <person name="Young G."/>
            <person name="Yu Q."/>
            <person name="Zembek L."/>
            <person name="Zhong D."/>
            <person name="Zimmer A."/>
            <person name="Zwirko Z."/>
            <person name="Jaffe D.B."/>
            <person name="Alvarez P."/>
            <person name="Brockman W."/>
            <person name="Butler J."/>
            <person name="Chin C."/>
            <person name="Gnerre S."/>
            <person name="Grabherr M."/>
            <person name="Kleber M."/>
            <person name="Mauceli E."/>
            <person name="MacCallum I."/>
        </authorList>
    </citation>
    <scope>NUCLEOTIDE SEQUENCE [LARGE SCALE GENOMIC DNA]</scope>
    <source>
        <strain evidence="3">Tucson 14024-0371.13</strain>
    </source>
</reference>
<proteinExistence type="predicted"/>
<organism evidence="2 3">
    <name type="scientific">Drosophila ananassae</name>
    <name type="common">Fruit fly</name>
    <dbReference type="NCBI Taxonomy" id="7217"/>
    <lineage>
        <taxon>Eukaryota</taxon>
        <taxon>Metazoa</taxon>
        <taxon>Ecdysozoa</taxon>
        <taxon>Arthropoda</taxon>
        <taxon>Hexapoda</taxon>
        <taxon>Insecta</taxon>
        <taxon>Pterygota</taxon>
        <taxon>Neoptera</taxon>
        <taxon>Endopterygota</taxon>
        <taxon>Diptera</taxon>
        <taxon>Brachycera</taxon>
        <taxon>Muscomorpha</taxon>
        <taxon>Ephydroidea</taxon>
        <taxon>Drosophilidae</taxon>
        <taxon>Drosophila</taxon>
        <taxon>Sophophora</taxon>
    </lineage>
</organism>
<protein>
    <submittedName>
        <fullName evidence="2">Uncharacterized protein</fullName>
    </submittedName>
</protein>
<feature type="region of interest" description="Disordered" evidence="1">
    <location>
        <begin position="1"/>
        <end position="43"/>
    </location>
</feature>
<feature type="compositionally biased region" description="Polar residues" evidence="1">
    <location>
        <begin position="1"/>
        <end position="10"/>
    </location>
</feature>
<name>A0A0N8NZQ8_DROAN</name>